<dbReference type="InterPro" id="IPR003692">
    <property type="entry name" value="Hydantoinase_B"/>
</dbReference>
<feature type="domain" description="Hydantoinase B/oxoprolinase" evidence="1">
    <location>
        <begin position="43"/>
        <end position="622"/>
    </location>
</feature>
<comment type="caution">
    <text evidence="2">The sequence shown here is derived from an EMBL/GenBank/DDBJ whole genome shotgun (WGS) entry which is preliminary data.</text>
</comment>
<dbReference type="AlphaFoldDB" id="A0A523XF93"/>
<evidence type="ECO:0000313" key="2">
    <source>
        <dbReference type="EMBL" id="TET77669.1"/>
    </source>
</evidence>
<dbReference type="Pfam" id="PF02538">
    <property type="entry name" value="Hydantoinase_B"/>
    <property type="match status" value="1"/>
</dbReference>
<organism evidence="2 3">
    <name type="scientific">candidate division TA06 bacterium</name>
    <dbReference type="NCBI Taxonomy" id="2250710"/>
    <lineage>
        <taxon>Bacteria</taxon>
        <taxon>Bacteria division TA06</taxon>
    </lineage>
</organism>
<dbReference type="EMBL" id="SOIP01000554">
    <property type="protein sequence ID" value="TET77669.1"/>
    <property type="molecule type" value="Genomic_DNA"/>
</dbReference>
<proteinExistence type="predicted"/>
<gene>
    <name evidence="2" type="ORF">E3J38_09630</name>
</gene>
<sequence length="764" mass="85828">MSARTGIGEGSRTLQQMVDESERLWEETECYYGLEELKLATEDPLKLELFHSRVLSALQAGRETTRMISASPLVREVAELCCGLYTPEGHCIAQSTGIAGHIPVMGQVVNWMIRQNYEEEVGINEGDLFCCNDNIIAGMHSADVYDLTPVFWEGELVAWAVTAIMEPEIGAITPGTMPASATERFADGFHICAEKIGTNDLLSKTFEIRCRLLLRLADMVLLDRKGAQAANLKIREEMKATIHEFGIDYFRRATRELIESERRAQLARVRTRTVPGRYRNILVEQQMYSHMPVPPIHAKDEFILVPVEFTIEPSGKYIFDFDGIGPWGWHPTNCTPSALLGGLSVSLVQSIAHTGTANTGTLLATELAVPYDTMFWPSNRFISTNLTWVPIVTTFGTWMSTQCRAFFSRGFREEIMLGAIGGAGLEFGGKNQFGMEPFGFLMTESPGTGGSGACGIRDGVDNGFVIYTPEADAGNCEVWELILPIVWLGRKMQPDSAAPGRYRSGYSINSTFMLYRTPGVFVGVPPGNVEYIPMNTSMFGGYPMVHNWSAYVKEPNLQQLIEERKPLIHERGDPRNPDIKTRLGGKVCGFYGPSARVFDDVLKHGDIIQVCVHSNGGGYGDPIERDPRLAKKDLDNGVLSLEICRKVYCIEARFDPDTDEWVIDEQKTRELRKQERERRLKKMSVAEWWQKSQKKLVQGDLPPILKRMYNNSLKVEELPQTFDLIWNTASGGNFRCTPKGQRWPGEFRAFWNLPEGFAFQEERS</sequence>
<protein>
    <recommendedName>
        <fullName evidence="1">Hydantoinase B/oxoprolinase domain-containing protein</fullName>
    </recommendedName>
</protein>
<evidence type="ECO:0000313" key="3">
    <source>
        <dbReference type="Proteomes" id="UP000315534"/>
    </source>
</evidence>
<dbReference type="GO" id="GO:0006749">
    <property type="term" value="P:glutathione metabolic process"/>
    <property type="evidence" value="ECO:0007669"/>
    <property type="project" value="TreeGrafter"/>
</dbReference>
<dbReference type="InterPro" id="IPR045079">
    <property type="entry name" value="Oxoprolinase-like"/>
</dbReference>
<evidence type="ECO:0000259" key="1">
    <source>
        <dbReference type="Pfam" id="PF02538"/>
    </source>
</evidence>
<reference evidence="2 3" key="1">
    <citation type="submission" date="2019-03" db="EMBL/GenBank/DDBJ databases">
        <title>Metabolic potential of uncultured bacteria and archaea associated with petroleum seepage in deep-sea sediments.</title>
        <authorList>
            <person name="Dong X."/>
            <person name="Hubert C."/>
        </authorList>
    </citation>
    <scope>NUCLEOTIDE SEQUENCE [LARGE SCALE GENOMIC DNA]</scope>
    <source>
        <strain evidence="2">E29_bin36</strain>
    </source>
</reference>
<dbReference type="GO" id="GO:0017168">
    <property type="term" value="F:5-oxoprolinase (ATP-hydrolyzing) activity"/>
    <property type="evidence" value="ECO:0007669"/>
    <property type="project" value="TreeGrafter"/>
</dbReference>
<dbReference type="GO" id="GO:0005829">
    <property type="term" value="C:cytosol"/>
    <property type="evidence" value="ECO:0007669"/>
    <property type="project" value="TreeGrafter"/>
</dbReference>
<dbReference type="Proteomes" id="UP000315534">
    <property type="component" value="Unassembled WGS sequence"/>
</dbReference>
<dbReference type="PANTHER" id="PTHR11365:SF23">
    <property type="entry name" value="HYPOTHETICAL 5-OXOPROLINASE (EUROFUNG)-RELATED"/>
    <property type="match status" value="1"/>
</dbReference>
<dbReference type="PANTHER" id="PTHR11365">
    <property type="entry name" value="5-OXOPROLINASE RELATED"/>
    <property type="match status" value="1"/>
</dbReference>
<accession>A0A523XF93</accession>
<name>A0A523XF93_UNCT6</name>